<protein>
    <recommendedName>
        <fullName evidence="1">Metallo-beta-lactamase domain-containing protein</fullName>
    </recommendedName>
</protein>
<dbReference type="Gene3D" id="3.60.15.10">
    <property type="entry name" value="Ribonuclease Z/Hydroxyacylglutathione hydrolase-like"/>
    <property type="match status" value="1"/>
</dbReference>
<proteinExistence type="predicted"/>
<reference evidence="2 3" key="1">
    <citation type="submission" date="2021-11" db="EMBL/GenBank/DDBJ databases">
        <title>Genomic of Niabella pedocola.</title>
        <authorList>
            <person name="Wu T."/>
        </authorList>
    </citation>
    <scope>NUCLEOTIDE SEQUENCE [LARGE SCALE GENOMIC DNA]</scope>
    <source>
        <strain evidence="2 3">JCM 31011</strain>
    </source>
</reference>
<evidence type="ECO:0000259" key="1">
    <source>
        <dbReference type="SMART" id="SM00849"/>
    </source>
</evidence>
<dbReference type="InterPro" id="IPR036866">
    <property type="entry name" value="RibonucZ/Hydroxyglut_hydro"/>
</dbReference>
<evidence type="ECO:0000313" key="3">
    <source>
        <dbReference type="Proteomes" id="UP001199816"/>
    </source>
</evidence>
<evidence type="ECO:0000313" key="2">
    <source>
        <dbReference type="EMBL" id="MCD2421786.1"/>
    </source>
</evidence>
<dbReference type="Pfam" id="PF00753">
    <property type="entry name" value="Lactamase_B"/>
    <property type="match status" value="1"/>
</dbReference>
<keyword evidence="3" id="KW-1185">Reference proteome</keyword>
<dbReference type="InterPro" id="IPR001279">
    <property type="entry name" value="Metallo-B-lactamas"/>
</dbReference>
<gene>
    <name evidence="2" type="ORF">LQ567_03365</name>
</gene>
<dbReference type="PANTHER" id="PTHR30619">
    <property type="entry name" value="DNA INTERNALIZATION/COMPETENCE PROTEIN COMEC/REC2"/>
    <property type="match status" value="1"/>
</dbReference>
<dbReference type="EMBL" id="JAJNEC010000003">
    <property type="protein sequence ID" value="MCD2421786.1"/>
    <property type="molecule type" value="Genomic_DNA"/>
</dbReference>
<dbReference type="SUPFAM" id="SSF56281">
    <property type="entry name" value="Metallo-hydrolase/oxidoreductase"/>
    <property type="match status" value="1"/>
</dbReference>
<accession>A0ABS8PLB0</accession>
<organism evidence="2 3">
    <name type="scientific">Niabella pedocola</name>
    <dbReference type="NCBI Taxonomy" id="1752077"/>
    <lineage>
        <taxon>Bacteria</taxon>
        <taxon>Pseudomonadati</taxon>
        <taxon>Bacteroidota</taxon>
        <taxon>Chitinophagia</taxon>
        <taxon>Chitinophagales</taxon>
        <taxon>Chitinophagaceae</taxon>
        <taxon>Niabella</taxon>
    </lineage>
</organism>
<dbReference type="InterPro" id="IPR052159">
    <property type="entry name" value="Competence_DNA_uptake"/>
</dbReference>
<name>A0ABS8PLB0_9BACT</name>
<comment type="caution">
    <text evidence="2">The sequence shown here is derived from an EMBL/GenBank/DDBJ whole genome shotgun (WGS) entry which is preliminary data.</text>
</comment>
<feature type="domain" description="Metallo-beta-lactamase" evidence="1">
    <location>
        <begin position="10"/>
        <end position="246"/>
    </location>
</feature>
<dbReference type="Proteomes" id="UP001199816">
    <property type="component" value="Unassembled WGS sequence"/>
</dbReference>
<dbReference type="RefSeq" id="WP_231002688.1">
    <property type="nucleotide sequence ID" value="NZ_JAJNEC010000003.1"/>
</dbReference>
<sequence length="335" mass="38701">MVTKFLRAGTGDAILIQHLKHNIIIDGGNDSKYLLSEVDTIFENEEIIDLLVITHHDDDHIKGIIDLLKHVEKNRYHIENKPFIKRVIFNSPRLVLGKITLNDSKELSYQQAYEVEELLIKLNPKWEMYIDESDDISFEDLTIEFLSPTKGDLNKYSTQKGAYLTGDWKRDWDSPMSKLEPFIQDKSQDNSIPNRSSIVLKISCENKKVLLTGDVTPDRFDVIASKLFSENGNKPVPFDVIKLPHHGSYRSLSKSILEKLECSDFIISTNSKKHFLPNKRALLKVIKYINRPNKEPIKFIFNYEDAIINLGITKQEKKDYNFDTILNNEKYGVSI</sequence>
<dbReference type="PANTHER" id="PTHR30619:SF1">
    <property type="entry name" value="RECOMBINATION PROTEIN 2"/>
    <property type="match status" value="1"/>
</dbReference>
<dbReference type="SMART" id="SM00849">
    <property type="entry name" value="Lactamase_B"/>
    <property type="match status" value="1"/>
</dbReference>